<reference evidence="1 2" key="1">
    <citation type="submission" date="2017-11" db="EMBL/GenBank/DDBJ databases">
        <authorList>
            <person name="Keri A.G."/>
            <person name="Ahn S.H."/>
            <person name="Alvarado I.A."/>
            <person name="Hartigan K.A."/>
            <person name="Shaffer C.D."/>
            <person name="Weston-Hafer K.A."/>
            <person name="Russell D.A."/>
            <person name="Pope W.H."/>
            <person name="Jacobs-Sera D."/>
            <person name="Hendrix R.W."/>
            <person name="Hatfull G.F."/>
        </authorList>
    </citation>
    <scope>NUCLEOTIDE SEQUENCE [LARGE SCALE GENOMIC DNA]</scope>
</reference>
<protein>
    <submittedName>
        <fullName evidence="1">Uncharacterized protein</fullName>
    </submittedName>
</protein>
<accession>A0A2H4PI61</accession>
<dbReference type="EMBL" id="MG515223">
    <property type="protein sequence ID" value="ATW62503.1"/>
    <property type="molecule type" value="Genomic_DNA"/>
</dbReference>
<evidence type="ECO:0000313" key="2">
    <source>
        <dbReference type="Proteomes" id="UP000241007"/>
    </source>
</evidence>
<keyword evidence="2" id="KW-1185">Reference proteome</keyword>
<dbReference type="Proteomes" id="UP000241007">
    <property type="component" value="Segment"/>
</dbReference>
<evidence type="ECO:0000313" key="1">
    <source>
        <dbReference type="EMBL" id="ATW62503.1"/>
    </source>
</evidence>
<proteinExistence type="predicted"/>
<name>A0A2H4PI61_9CAUD</name>
<gene>
    <name evidence="1" type="ORF">SEA_WRIGHTON_70</name>
</gene>
<sequence length="66" mass="7611">MRQTLPVRRVCRHEVRCSSCGTTIRVGECVSTLFNYNACKNRSCETSITERYAQAKVSARAHRVYR</sequence>
<organism evidence="1 2">
    <name type="scientific">Streptomyces phage WRightOn</name>
    <dbReference type="NCBI Taxonomy" id="2053723"/>
    <lineage>
        <taxon>Viruses</taxon>
        <taxon>Duplodnaviria</taxon>
        <taxon>Heunggongvirae</taxon>
        <taxon>Uroviricota</taxon>
        <taxon>Caudoviricetes</taxon>
        <taxon>Beephvirinae</taxon>
        <taxon>Manuelvirus</taxon>
        <taxon>Manuelvirus wrighton</taxon>
    </lineage>
</organism>